<keyword evidence="11" id="KW-1185">Reference proteome</keyword>
<feature type="transmembrane region" description="Helical" evidence="7">
    <location>
        <begin position="416"/>
        <end position="438"/>
    </location>
</feature>
<feature type="compositionally biased region" description="Polar residues" evidence="6">
    <location>
        <begin position="92"/>
        <end position="104"/>
    </location>
</feature>
<keyword evidence="5 7" id="KW-0472">Membrane</keyword>
<dbReference type="PROSITE" id="PS50222">
    <property type="entry name" value="EF_HAND_2"/>
    <property type="match status" value="2"/>
</dbReference>
<feature type="region of interest" description="Disordered" evidence="6">
    <location>
        <begin position="70"/>
        <end position="141"/>
    </location>
</feature>
<feature type="domain" description="EF-hand" evidence="8">
    <location>
        <begin position="505"/>
        <end position="539"/>
    </location>
</feature>
<evidence type="ECO:0000256" key="7">
    <source>
        <dbReference type="SAM" id="Phobius"/>
    </source>
</evidence>
<comment type="caution">
    <text evidence="9">The sequence shown here is derived from an EMBL/GenBank/DDBJ whole genome shotgun (WGS) entry which is preliminary data.</text>
</comment>
<organism evidence="9 11">
    <name type="scientific">Polarella glacialis</name>
    <name type="common">Dinoflagellate</name>
    <dbReference type="NCBI Taxonomy" id="89957"/>
    <lineage>
        <taxon>Eukaryota</taxon>
        <taxon>Sar</taxon>
        <taxon>Alveolata</taxon>
        <taxon>Dinophyceae</taxon>
        <taxon>Suessiales</taxon>
        <taxon>Suessiaceae</taxon>
        <taxon>Polarella</taxon>
    </lineage>
</organism>
<keyword evidence="2 7" id="KW-0812">Transmembrane</keyword>
<dbReference type="InterPro" id="IPR043203">
    <property type="entry name" value="VGCC_Ca_Na"/>
</dbReference>
<evidence type="ECO:0000256" key="6">
    <source>
        <dbReference type="SAM" id="MobiDB-lite"/>
    </source>
</evidence>
<dbReference type="Proteomes" id="UP000626109">
    <property type="component" value="Unassembled WGS sequence"/>
</dbReference>
<dbReference type="InterPro" id="IPR018247">
    <property type="entry name" value="EF_Hand_1_Ca_BS"/>
</dbReference>
<dbReference type="Gene3D" id="1.20.120.350">
    <property type="entry name" value="Voltage-gated potassium channels. Chain C"/>
    <property type="match status" value="1"/>
</dbReference>
<feature type="compositionally biased region" description="Basic and acidic residues" evidence="6">
    <location>
        <begin position="637"/>
        <end position="648"/>
    </location>
</feature>
<dbReference type="SUPFAM" id="SSF47473">
    <property type="entry name" value="EF-hand"/>
    <property type="match status" value="1"/>
</dbReference>
<feature type="region of interest" description="Disordered" evidence="6">
    <location>
        <begin position="620"/>
        <end position="670"/>
    </location>
</feature>
<dbReference type="InterPro" id="IPR011992">
    <property type="entry name" value="EF-hand-dom_pair"/>
</dbReference>
<dbReference type="PROSITE" id="PS00018">
    <property type="entry name" value="EF_HAND_1"/>
    <property type="match status" value="1"/>
</dbReference>
<feature type="transmembrane region" description="Helical" evidence="7">
    <location>
        <begin position="226"/>
        <end position="244"/>
    </location>
</feature>
<dbReference type="GO" id="GO:0005509">
    <property type="term" value="F:calcium ion binding"/>
    <property type="evidence" value="ECO:0007669"/>
    <property type="project" value="InterPro"/>
</dbReference>
<dbReference type="Proteomes" id="UP000654075">
    <property type="component" value="Unassembled WGS sequence"/>
</dbReference>
<name>A0A813GX75_POLGL</name>
<dbReference type="InterPro" id="IPR027359">
    <property type="entry name" value="Volt_channel_dom_sf"/>
</dbReference>
<dbReference type="GO" id="GO:0001518">
    <property type="term" value="C:voltage-gated sodium channel complex"/>
    <property type="evidence" value="ECO:0007669"/>
    <property type="project" value="TreeGrafter"/>
</dbReference>
<proteinExistence type="predicted"/>
<evidence type="ECO:0000256" key="3">
    <source>
        <dbReference type="ARBA" id="ARBA00022837"/>
    </source>
</evidence>
<reference evidence="9" key="1">
    <citation type="submission" date="2021-02" db="EMBL/GenBank/DDBJ databases">
        <authorList>
            <person name="Dougan E. K."/>
            <person name="Rhodes N."/>
            <person name="Thang M."/>
            <person name="Chan C."/>
        </authorList>
    </citation>
    <scope>NUCLEOTIDE SEQUENCE</scope>
</reference>
<dbReference type="EMBL" id="CAJNNW010025703">
    <property type="protein sequence ID" value="CAE8678711.1"/>
    <property type="molecule type" value="Genomic_DNA"/>
</dbReference>
<evidence type="ECO:0000256" key="1">
    <source>
        <dbReference type="ARBA" id="ARBA00004141"/>
    </source>
</evidence>
<dbReference type="Gene3D" id="1.10.238.10">
    <property type="entry name" value="EF-hand"/>
    <property type="match status" value="1"/>
</dbReference>
<dbReference type="GO" id="GO:0005248">
    <property type="term" value="F:voltage-gated sodium channel activity"/>
    <property type="evidence" value="ECO:0007669"/>
    <property type="project" value="TreeGrafter"/>
</dbReference>
<evidence type="ECO:0000256" key="4">
    <source>
        <dbReference type="ARBA" id="ARBA00022989"/>
    </source>
</evidence>
<evidence type="ECO:0000313" key="10">
    <source>
        <dbReference type="EMBL" id="CAE8678711.1"/>
    </source>
</evidence>
<feature type="transmembrane region" description="Helical" evidence="7">
    <location>
        <begin position="256"/>
        <end position="275"/>
    </location>
</feature>
<protein>
    <recommendedName>
        <fullName evidence="8">EF-hand domain-containing protein</fullName>
    </recommendedName>
</protein>
<accession>A0A813GX75</accession>
<evidence type="ECO:0000256" key="2">
    <source>
        <dbReference type="ARBA" id="ARBA00022692"/>
    </source>
</evidence>
<dbReference type="OrthoDB" id="416585at2759"/>
<sequence length="670" mass="75209">MISHAPGQVETEMSQLFECFQARLFELHTKAVVQLRQENHELRELLAVGKQVDKEAVRLPVQQLQIVLQHQAPPPQDISDPGAIENKESESSTDSLPVTRSTDSLPVLRGRRNSFKGFKTPDQAADNHNINNNNNNDNSKDFTQISKMLGQRSLTGNLRSEASTKRGSSSSELHRLIGRRGEQLFEVAFCVIICLNCITIGVEAHYEVQTGGVPRGLAEFLSVSEHLFTFIFTVELTLRVRALGFHRFLPTCSANMWNFIDALIVITAIVFTWIIPVLDLLGLHADISSARSLTALRAVRLLRLAHVVRKVELFHEVWVLVRGISDSLRVLFWTIVVIFLITYFFAVFGLTLLSKQIFEISQSESLSLDQRLQIDELSDYFCGLGSIMFTLVQVLTLDSHGAIMRPIMKYVPWSWLYFYAYIAIAVFVLMNLVTAIIVENAVSNGRNDEEKQLHYREIKKSQELVQLKQLFTLADSDGDGSLSWDEFQLSFSDPDICNKWKLLDFEPEECQKLFRLLDTGDGIIDTGEFFEGLSKMKGSAQSKDIYALKRQVEELKAGMGSIICTSARSDRHRTTSKESCGSGTPMGSVISRTFFRGTSPVEAPSNSLREFSISMGEIASPKNDELPLGYQTAAPSKRNEDSRAEQFNREMPSSSITRVSSGDRAKSILV</sequence>
<comment type="subcellular location">
    <subcellularLocation>
        <location evidence="1">Membrane</location>
        <topology evidence="1">Multi-pass membrane protein</topology>
    </subcellularLocation>
</comment>
<feature type="domain" description="EF-hand" evidence="8">
    <location>
        <begin position="462"/>
        <end position="497"/>
    </location>
</feature>
<evidence type="ECO:0000259" key="8">
    <source>
        <dbReference type="PROSITE" id="PS50222"/>
    </source>
</evidence>
<evidence type="ECO:0000313" key="9">
    <source>
        <dbReference type="EMBL" id="CAE8629872.1"/>
    </source>
</evidence>
<feature type="compositionally biased region" description="Polar residues" evidence="6">
    <location>
        <begin position="651"/>
        <end position="660"/>
    </location>
</feature>
<evidence type="ECO:0000256" key="5">
    <source>
        <dbReference type="ARBA" id="ARBA00023136"/>
    </source>
</evidence>
<feature type="compositionally biased region" description="Low complexity" evidence="6">
    <location>
        <begin position="126"/>
        <end position="137"/>
    </location>
</feature>
<dbReference type="InterPro" id="IPR002048">
    <property type="entry name" value="EF_hand_dom"/>
</dbReference>
<feature type="transmembrane region" description="Helical" evidence="7">
    <location>
        <begin position="330"/>
        <end position="353"/>
    </location>
</feature>
<dbReference type="PANTHER" id="PTHR10037:SF62">
    <property type="entry name" value="SODIUM CHANNEL PROTEIN 60E"/>
    <property type="match status" value="1"/>
</dbReference>
<dbReference type="PANTHER" id="PTHR10037">
    <property type="entry name" value="VOLTAGE-GATED CATION CHANNEL CALCIUM AND SODIUM"/>
    <property type="match status" value="1"/>
</dbReference>
<dbReference type="SMART" id="SM00054">
    <property type="entry name" value="EFh"/>
    <property type="match status" value="2"/>
</dbReference>
<dbReference type="InterPro" id="IPR005821">
    <property type="entry name" value="Ion_trans_dom"/>
</dbReference>
<keyword evidence="3" id="KW-0106">Calcium</keyword>
<dbReference type="AlphaFoldDB" id="A0A813GX75"/>
<feature type="transmembrane region" description="Helical" evidence="7">
    <location>
        <begin position="184"/>
        <end position="206"/>
    </location>
</feature>
<feature type="compositionally biased region" description="Basic and acidic residues" evidence="6">
    <location>
        <begin position="661"/>
        <end position="670"/>
    </location>
</feature>
<dbReference type="Pfam" id="PF00520">
    <property type="entry name" value="Ion_trans"/>
    <property type="match status" value="1"/>
</dbReference>
<dbReference type="Gene3D" id="1.10.287.70">
    <property type="match status" value="1"/>
</dbReference>
<gene>
    <name evidence="9" type="ORF">PGLA1383_LOCUS46281</name>
    <name evidence="10" type="ORF">PGLA2088_LOCUS20961</name>
</gene>
<dbReference type="EMBL" id="CAJNNV010029731">
    <property type="protein sequence ID" value="CAE8629872.1"/>
    <property type="molecule type" value="Genomic_DNA"/>
</dbReference>
<dbReference type="SUPFAM" id="SSF81324">
    <property type="entry name" value="Voltage-gated potassium channels"/>
    <property type="match status" value="1"/>
</dbReference>
<keyword evidence="4 7" id="KW-1133">Transmembrane helix</keyword>
<evidence type="ECO:0000313" key="11">
    <source>
        <dbReference type="Proteomes" id="UP000654075"/>
    </source>
</evidence>